<dbReference type="KEGG" id="adk:Alide2_2691"/>
<reference evidence="2 3" key="1">
    <citation type="journal article" date="2011" name="J. Bacteriol.">
        <title>Genome Sequences of Alicycliphilus denitrificans Strains BC and K601T.</title>
        <authorList>
            <person name="Oosterkamp M.J."/>
            <person name="Veuskens T."/>
            <person name="Plugge C.M."/>
            <person name="Langenhoff A.A."/>
            <person name="Gerritse J."/>
            <person name="van Berkel W.J."/>
            <person name="Pieper D.H."/>
            <person name="Junca H."/>
            <person name="Goodwin L.A."/>
            <person name="Daligault H.E."/>
            <person name="Bruce D.C."/>
            <person name="Detter J.C."/>
            <person name="Tapia R."/>
            <person name="Han C.S."/>
            <person name="Land M.L."/>
            <person name="Hauser L.J."/>
            <person name="Smidt H."/>
            <person name="Stams A.J."/>
        </authorList>
    </citation>
    <scope>NUCLEOTIDE SEQUENCE [LARGE SCALE GENOMIC DNA]</scope>
    <source>
        <strain evidence="3">DSM 14773 / CIP 107495 / K601</strain>
    </source>
</reference>
<dbReference type="EMBL" id="CP002657">
    <property type="protein sequence ID" value="AEB85047.1"/>
    <property type="molecule type" value="Genomic_DNA"/>
</dbReference>
<feature type="region of interest" description="Disordered" evidence="1">
    <location>
        <begin position="1"/>
        <end position="22"/>
    </location>
</feature>
<dbReference type="STRING" id="596154.Alide2_2691"/>
<protein>
    <submittedName>
        <fullName evidence="2">Uncharacterized protein</fullName>
    </submittedName>
</protein>
<name>F4GFN2_ALIDK</name>
<evidence type="ECO:0000313" key="2">
    <source>
        <dbReference type="EMBL" id="AEB85047.1"/>
    </source>
</evidence>
<dbReference type="AlphaFoldDB" id="F4GFN2"/>
<dbReference type="HOGENOM" id="CLU_145400_0_0_4"/>
<keyword evidence="3" id="KW-1185">Reference proteome</keyword>
<evidence type="ECO:0000313" key="3">
    <source>
        <dbReference type="Proteomes" id="UP000007938"/>
    </source>
</evidence>
<accession>F4GFN2</accession>
<proteinExistence type="predicted"/>
<evidence type="ECO:0000256" key="1">
    <source>
        <dbReference type="SAM" id="MobiDB-lite"/>
    </source>
</evidence>
<reference evidence="2 3" key="2">
    <citation type="submission" date="2011-04" db="EMBL/GenBank/DDBJ databases">
        <title>Complete sequence of chromosome of Alicycliphilus denitrificans K601.</title>
        <authorList>
            <consortium name="US DOE Joint Genome Institute"/>
            <person name="Lucas S."/>
            <person name="Han J."/>
            <person name="Lapidus A."/>
            <person name="Cheng J.-F."/>
            <person name="Goodwin L."/>
            <person name="Pitluck S."/>
            <person name="Peters L."/>
            <person name="Zeytun A."/>
            <person name="Detter J.C."/>
            <person name="Han C."/>
            <person name="Tapia R."/>
            <person name="Land M."/>
            <person name="Hauser L."/>
            <person name="Kyrpides N."/>
            <person name="Ivanova N."/>
            <person name="Mikhailova N."/>
            <person name="Pagani I."/>
            <person name="Oosterkamp M."/>
            <person name="Pieper D."/>
            <person name="van Berkel W."/>
            <person name="Langenhoff A."/>
            <person name="Smidt H."/>
            <person name="Stams A."/>
            <person name="Woyke T."/>
        </authorList>
    </citation>
    <scope>NUCLEOTIDE SEQUENCE [LARGE SCALE GENOMIC DNA]</scope>
    <source>
        <strain evidence="3">DSM 14773 / CIP 107495 / K601</strain>
    </source>
</reference>
<sequence length="123" mass="13797">MLHRFREENMTEPQLQPPPRGRISPLLTAASIERTGNAQLPGAYCGQRHVWLMEGAPIVEALANLAELTTKTEAQLERDDSSEPSLLELQTKTKAEAEQDDQDWNAHLLGLTTKTFANMERDD</sequence>
<organism evidence="2 3">
    <name type="scientific">Alicycliphilus denitrificans (strain DSM 14773 / CIP 107495 / K601)</name>
    <dbReference type="NCBI Taxonomy" id="596154"/>
    <lineage>
        <taxon>Bacteria</taxon>
        <taxon>Pseudomonadati</taxon>
        <taxon>Pseudomonadota</taxon>
        <taxon>Betaproteobacteria</taxon>
        <taxon>Burkholderiales</taxon>
        <taxon>Comamonadaceae</taxon>
        <taxon>Alicycliphilus</taxon>
    </lineage>
</organism>
<dbReference type="eggNOG" id="ENOG502ZJE8">
    <property type="taxonomic scope" value="Bacteria"/>
</dbReference>
<gene>
    <name evidence="2" type="ordered locus">Alide2_2691</name>
</gene>
<dbReference type="Proteomes" id="UP000007938">
    <property type="component" value="Chromosome"/>
</dbReference>